<dbReference type="Proteomes" id="UP000260644">
    <property type="component" value="Unassembled WGS sequence"/>
</dbReference>
<reference evidence="1 2" key="1">
    <citation type="submission" date="2018-07" db="EMBL/GenBank/DDBJ databases">
        <title>Chitinophaga K2CV101002-2 sp. nov., isolated from a monsoon evergreen broad-leaved forest soil.</title>
        <authorList>
            <person name="Lv Y."/>
        </authorList>
    </citation>
    <scope>NUCLEOTIDE SEQUENCE [LARGE SCALE GENOMIC DNA]</scope>
    <source>
        <strain evidence="1 2">GDMCC 1.1288</strain>
    </source>
</reference>
<evidence type="ECO:0000313" key="2">
    <source>
        <dbReference type="Proteomes" id="UP000260644"/>
    </source>
</evidence>
<keyword evidence="2" id="KW-1185">Reference proteome</keyword>
<protein>
    <submittedName>
        <fullName evidence="1">Uncharacterized protein</fullName>
    </submittedName>
</protein>
<gene>
    <name evidence="1" type="ORF">DVR12_23720</name>
</gene>
<dbReference type="RefSeq" id="WP_116978299.1">
    <property type="nucleotide sequence ID" value="NZ_QPMM01000014.1"/>
</dbReference>
<proteinExistence type="predicted"/>
<evidence type="ECO:0000313" key="1">
    <source>
        <dbReference type="EMBL" id="RFS19246.1"/>
    </source>
</evidence>
<name>A0A3E1Y3M7_9BACT</name>
<dbReference type="EMBL" id="QPMM01000014">
    <property type="protein sequence ID" value="RFS19246.1"/>
    <property type="molecule type" value="Genomic_DNA"/>
</dbReference>
<organism evidence="1 2">
    <name type="scientific">Chitinophaga silvatica</name>
    <dbReference type="NCBI Taxonomy" id="2282649"/>
    <lineage>
        <taxon>Bacteria</taxon>
        <taxon>Pseudomonadati</taxon>
        <taxon>Bacteroidota</taxon>
        <taxon>Chitinophagia</taxon>
        <taxon>Chitinophagales</taxon>
        <taxon>Chitinophagaceae</taxon>
        <taxon>Chitinophaga</taxon>
    </lineage>
</organism>
<sequence>MENNVKQASSGTCNIKINNIGRIPTAPASVSSEDQMSAFNLITQLSFQDIWKIPPFQLQEGTTTIFVENPLYDSGRAWLIKNAQNQVIVYTVVAGTLSTASTADQQANVLQMVRNGLTDSLNTSCMIDVNGICN</sequence>
<accession>A0A3E1Y3M7</accession>
<dbReference type="OrthoDB" id="673256at2"/>
<dbReference type="AlphaFoldDB" id="A0A3E1Y3M7"/>
<comment type="caution">
    <text evidence="1">The sequence shown here is derived from an EMBL/GenBank/DDBJ whole genome shotgun (WGS) entry which is preliminary data.</text>
</comment>